<organism evidence="2 3">
    <name type="scientific">Methanolobus chelungpuianus</name>
    <dbReference type="NCBI Taxonomy" id="502115"/>
    <lineage>
        <taxon>Archaea</taxon>
        <taxon>Methanobacteriati</taxon>
        <taxon>Methanobacteriota</taxon>
        <taxon>Stenosarchaea group</taxon>
        <taxon>Methanomicrobia</taxon>
        <taxon>Methanosarcinales</taxon>
        <taxon>Methanosarcinaceae</taxon>
        <taxon>Methanolobus</taxon>
    </lineage>
</organism>
<gene>
    <name evidence="2" type="ORF">PV02_12135</name>
</gene>
<comment type="caution">
    <text evidence="2">The sequence shown here is derived from an EMBL/GenBank/DDBJ whole genome shotgun (WGS) entry which is preliminary data.</text>
</comment>
<feature type="domain" description="Cupin type-2" evidence="1">
    <location>
        <begin position="40"/>
        <end position="100"/>
    </location>
</feature>
<dbReference type="PANTHER" id="PTHR37694">
    <property type="entry name" value="SLR8022 PROTEIN"/>
    <property type="match status" value="1"/>
</dbReference>
<dbReference type="InterPro" id="IPR011051">
    <property type="entry name" value="RmlC_Cupin_sf"/>
</dbReference>
<reference evidence="2 3" key="1">
    <citation type="journal article" date="2011" name="Appl. Environ. Microbiol.">
        <title>Methanogenic archaea isolated from Taiwan's Chelungpu fault.</title>
        <authorList>
            <person name="Wu S.Y."/>
            <person name="Lai M.C."/>
        </authorList>
    </citation>
    <scope>NUCLEOTIDE SEQUENCE [LARGE SCALE GENOMIC DNA]</scope>
    <source>
        <strain evidence="2 3">St545Mb</strain>
    </source>
</reference>
<evidence type="ECO:0000259" key="1">
    <source>
        <dbReference type="Pfam" id="PF07883"/>
    </source>
</evidence>
<evidence type="ECO:0000313" key="2">
    <source>
        <dbReference type="EMBL" id="MCQ6963809.1"/>
    </source>
</evidence>
<dbReference type="Pfam" id="PF07883">
    <property type="entry name" value="Cupin_2"/>
    <property type="match status" value="1"/>
</dbReference>
<name>A0AAE3HD70_9EURY</name>
<dbReference type="InterPro" id="IPR014710">
    <property type="entry name" value="RmlC-like_jellyroll"/>
</dbReference>
<accession>A0AAE3HD70</accession>
<proteinExistence type="predicted"/>
<dbReference type="Gene3D" id="2.60.120.10">
    <property type="entry name" value="Jelly Rolls"/>
    <property type="match status" value="1"/>
</dbReference>
<keyword evidence="3" id="KW-1185">Reference proteome</keyword>
<sequence>MGSSDKDKGFTKDLFEMMQFPPEGIFSTVLAKSKTYNYTLMCLAKGTDIDTHTSSKNGVVQVLKGKGIFKLFDRDIEMRPGLFIFMPAEAPHSLKADEDLAILLCLTV</sequence>
<dbReference type="EMBL" id="JTEO01000010">
    <property type="protein sequence ID" value="MCQ6963809.1"/>
    <property type="molecule type" value="Genomic_DNA"/>
</dbReference>
<dbReference type="Proteomes" id="UP001206983">
    <property type="component" value="Unassembled WGS sequence"/>
</dbReference>
<evidence type="ECO:0000313" key="3">
    <source>
        <dbReference type="Proteomes" id="UP001206983"/>
    </source>
</evidence>
<protein>
    <submittedName>
        <fullName evidence="2">Cupin</fullName>
    </submittedName>
</protein>
<dbReference type="SUPFAM" id="SSF51182">
    <property type="entry name" value="RmlC-like cupins"/>
    <property type="match status" value="1"/>
</dbReference>
<dbReference type="PANTHER" id="PTHR37694:SF1">
    <property type="entry name" value="SLR8022 PROTEIN"/>
    <property type="match status" value="1"/>
</dbReference>
<dbReference type="InterPro" id="IPR013096">
    <property type="entry name" value="Cupin_2"/>
</dbReference>
<dbReference type="AlphaFoldDB" id="A0AAE3HD70"/>
<dbReference type="CDD" id="cd02230">
    <property type="entry name" value="cupin_HP0902-like"/>
    <property type="match status" value="1"/>
</dbReference>